<evidence type="ECO:0000256" key="1">
    <source>
        <dbReference type="ARBA" id="ARBA00022618"/>
    </source>
</evidence>
<feature type="domain" description="WhiA LAGLIDADG-like" evidence="5">
    <location>
        <begin position="95"/>
        <end position="186"/>
    </location>
</feature>
<organism evidence="6 7">
    <name type="scientific">Mycoplasmopsis synoviae</name>
    <name type="common">Mycoplasma synoviae</name>
    <dbReference type="NCBI Taxonomy" id="2109"/>
    <lineage>
        <taxon>Bacteria</taxon>
        <taxon>Bacillati</taxon>
        <taxon>Mycoplasmatota</taxon>
        <taxon>Mycoplasmoidales</taxon>
        <taxon>Metamycoplasmataceae</taxon>
        <taxon>Mycoplasmopsis</taxon>
    </lineage>
</organism>
<protein>
    <submittedName>
        <fullName evidence="6">Uncharacterized protein conserved in bacteria</fullName>
    </submittedName>
</protein>
<feature type="domain" description="Sporulation regulator WhiA C-terminal" evidence="4">
    <location>
        <begin position="190"/>
        <end position="276"/>
    </location>
</feature>
<evidence type="ECO:0000256" key="2">
    <source>
        <dbReference type="ARBA" id="ARBA00023125"/>
    </source>
</evidence>
<keyword evidence="1" id="KW-0132">Cell division</keyword>
<dbReference type="GO" id="GO:0043937">
    <property type="term" value="P:regulation of sporulation"/>
    <property type="evidence" value="ECO:0007669"/>
    <property type="project" value="InterPro"/>
</dbReference>
<dbReference type="EMBL" id="LS991953">
    <property type="protein sequence ID" value="SYV93396.1"/>
    <property type="molecule type" value="Genomic_DNA"/>
</dbReference>
<dbReference type="PANTHER" id="PTHR37307">
    <property type="entry name" value="CELL DIVISION PROTEIN WHIA-RELATED"/>
    <property type="match status" value="1"/>
</dbReference>
<accession>A0A3B0PPL0</accession>
<evidence type="ECO:0000259" key="4">
    <source>
        <dbReference type="Pfam" id="PF02650"/>
    </source>
</evidence>
<reference evidence="7" key="1">
    <citation type="submission" date="2018-06" db="EMBL/GenBank/DDBJ databases">
        <authorList>
            <consortium name="Pathogen Informatics"/>
        </authorList>
    </citation>
    <scope>NUCLEOTIDE SEQUENCE [LARGE SCALE GENOMIC DNA]</scope>
    <source>
        <strain evidence="7">NCTC10124</strain>
    </source>
</reference>
<dbReference type="AlphaFoldDB" id="A0A3B0PPL0"/>
<gene>
    <name evidence="6" type="ORF">NCTC10124_01136</name>
</gene>
<dbReference type="InterPro" id="IPR023054">
    <property type="entry name" value="Sporulation_regulator_WhiA_C"/>
</dbReference>
<dbReference type="Pfam" id="PF02650">
    <property type="entry name" value="HTH_WhiA"/>
    <property type="match status" value="1"/>
</dbReference>
<dbReference type="InterPro" id="IPR003802">
    <property type="entry name" value="Sporulation_regulator_WhiA"/>
</dbReference>
<sequence>MRKKASFSFEIKKEISNQVKKKKEIRTFINGVIYSNSILKNNFYILNFKNKQALDIILKLLSKAQIKYEFENNLIKISTKDLELNFDSYYENYLTFFFSGIFFGSGSLNLSVGSFHLEFSSRYYEILIQIQKKLNEYDFNFKLLKRNQKYTLYIKKQEQILDFLAAINAKEAWSLVQQQKIDKDMNNASNRINNLDFKNEKKVTKASSELIKKINFILNKKLNYFFNEKEMLFLQEKLQNKNASLARMCEIMQEKHNLEITKSGLNHYVRKVNKIYKENKKARL</sequence>
<dbReference type="SUPFAM" id="SSF55608">
    <property type="entry name" value="Homing endonucleases"/>
    <property type="match status" value="1"/>
</dbReference>
<name>A0A3B0PPL0_MYCSY</name>
<proteinExistence type="predicted"/>
<evidence type="ECO:0000313" key="6">
    <source>
        <dbReference type="EMBL" id="SYV93396.1"/>
    </source>
</evidence>
<dbReference type="RefSeq" id="WP_020002975.1">
    <property type="nucleotide sequence ID" value="NZ_LS991953.1"/>
</dbReference>
<dbReference type="GO" id="GO:0051301">
    <property type="term" value="P:cell division"/>
    <property type="evidence" value="ECO:0007669"/>
    <property type="project" value="UniProtKB-KW"/>
</dbReference>
<dbReference type="GO" id="GO:0003677">
    <property type="term" value="F:DNA binding"/>
    <property type="evidence" value="ECO:0007669"/>
    <property type="project" value="UniProtKB-KW"/>
</dbReference>
<evidence type="ECO:0000259" key="5">
    <source>
        <dbReference type="Pfam" id="PF14527"/>
    </source>
</evidence>
<dbReference type="InterPro" id="IPR039518">
    <property type="entry name" value="WhiA_LAGLIDADG_dom"/>
</dbReference>
<dbReference type="Gene3D" id="3.10.28.10">
    <property type="entry name" value="Homing endonucleases"/>
    <property type="match status" value="1"/>
</dbReference>
<dbReference type="Proteomes" id="UP000259328">
    <property type="component" value="Chromosome"/>
</dbReference>
<evidence type="ECO:0000256" key="3">
    <source>
        <dbReference type="ARBA" id="ARBA00023306"/>
    </source>
</evidence>
<dbReference type="Pfam" id="PF14527">
    <property type="entry name" value="LAGLIDADG_WhiA"/>
    <property type="match status" value="1"/>
</dbReference>
<dbReference type="NCBIfam" id="TIGR00647">
    <property type="entry name" value="DNA_bind_WhiA"/>
    <property type="match status" value="1"/>
</dbReference>
<dbReference type="PANTHER" id="PTHR37307:SF1">
    <property type="entry name" value="CELL DIVISION PROTEIN WHIA-RELATED"/>
    <property type="match status" value="1"/>
</dbReference>
<dbReference type="GeneID" id="93530302"/>
<keyword evidence="3" id="KW-0131">Cell cycle</keyword>
<dbReference type="InterPro" id="IPR027434">
    <property type="entry name" value="Homing_endonucl"/>
</dbReference>
<evidence type="ECO:0000313" key="7">
    <source>
        <dbReference type="Proteomes" id="UP000259328"/>
    </source>
</evidence>
<keyword evidence="2" id="KW-0238">DNA-binding</keyword>